<dbReference type="AlphaFoldDB" id="C0R9I4"/>
<keyword evidence="7 8" id="KW-0449">Lipoprotein</keyword>
<keyword evidence="9" id="KW-0614">Plasmid</keyword>
<accession>C0R9I4</accession>
<evidence type="ECO:0000256" key="8">
    <source>
        <dbReference type="RuleBase" id="RU363105"/>
    </source>
</evidence>
<dbReference type="Proteomes" id="UP000006163">
    <property type="component" value="Plasmid VS116_lp28-8"/>
</dbReference>
<organism evidence="9 10">
    <name type="scientific">Borreliella valaisiana VS116</name>
    <dbReference type="NCBI Taxonomy" id="445987"/>
    <lineage>
        <taxon>Bacteria</taxon>
        <taxon>Pseudomonadati</taxon>
        <taxon>Spirochaetota</taxon>
        <taxon>Spirochaetia</taxon>
        <taxon>Spirochaetales</taxon>
        <taxon>Borreliaceae</taxon>
        <taxon>Borreliella</taxon>
    </lineage>
</organism>
<name>C0R9I4_BORVA</name>
<evidence type="ECO:0000256" key="5">
    <source>
        <dbReference type="ARBA" id="ARBA00023139"/>
    </source>
</evidence>
<keyword evidence="4 8" id="KW-0472">Membrane</keyword>
<comment type="subcellular location">
    <subcellularLocation>
        <location evidence="2 8">Cell outer membrane</location>
        <topology evidence="2 8">Lipid-anchor</topology>
    </subcellularLocation>
</comment>
<reference evidence="9 10" key="1">
    <citation type="journal article" date="2012" name="J. Bacteriol.">
        <title>Whole-Genome Sequences of Borrelia bissettii, Borrelia valaisiana, and Borrelia spielmanii.</title>
        <authorList>
            <person name="Schutzer S.E."/>
            <person name="Fraser-Liggett C.M."/>
            <person name="Qiu W.G."/>
            <person name="Kraiczy P."/>
            <person name="Mongodin E.F."/>
            <person name="Dunn J.J."/>
            <person name="Luft B.J."/>
            <person name="Casjens S.R."/>
        </authorList>
    </citation>
    <scope>NUCLEOTIDE SEQUENCE [LARGE SCALE GENOMIC DNA]</scope>
    <source>
        <strain evidence="9 10">VS116</strain>
        <plasmid evidence="9">VS116_lp28-8</plasmid>
    </source>
</reference>
<evidence type="ECO:0000256" key="3">
    <source>
        <dbReference type="ARBA" id="ARBA00022729"/>
    </source>
</evidence>
<protein>
    <recommendedName>
        <fullName evidence="8">Variable large protein</fullName>
    </recommendedName>
</protein>
<dbReference type="SUPFAM" id="SSF74748">
    <property type="entry name" value="Variable surface antigen VlsE"/>
    <property type="match status" value="3"/>
</dbReference>
<sequence>MLKDVEAARDGAANKDAGKLFKTTGGGGLADAAAVAKAAAAVSAVSGKQIIKAIVDAAGEDQQAGEKAAEAANPIAAAIGTNRDAGAGFNNGRMQNNGKIAAAIVLRGLAKDGKFAASNDNGAKKESVNSVVESAVGEMSTWLEDMIKAAAGDAANGAAGKEANKESVKEIAKGIKGIVDAAGKSGGNALKDVVAAGDNDANKDAGKLFKTHAALDDVAAVAKAAAAVSAVSGKQIIKAIVDAAGAGADQQGAEAAQATNPIAAAIGTDRDNAAAGFNAMQNNGKIAAAIVLRGLAKDGKFAANNNNGGKAVNVNSVVGEMSAWLEDMIKAAGDAIKGAAAGPIGNAANEQGKEANEESVNGIAKEIKGIVDAAGKAGGKDGNGLKDVEAVNDGNANADAGKLFKTRAGGGLAAGDVAKAAAAVSAVSGKADNKSDC</sequence>
<evidence type="ECO:0000256" key="4">
    <source>
        <dbReference type="ARBA" id="ARBA00023136"/>
    </source>
</evidence>
<dbReference type="EMBL" id="CP001442">
    <property type="protein sequence ID" value="ACN53106.1"/>
    <property type="molecule type" value="Genomic_DNA"/>
</dbReference>
<keyword evidence="10" id="KW-1185">Reference proteome</keyword>
<evidence type="ECO:0000256" key="7">
    <source>
        <dbReference type="ARBA" id="ARBA00023288"/>
    </source>
</evidence>
<comment type="function">
    <text evidence="1 8">The Vlp and Vsp proteins are antigenically distinct proteins, only one vlp or vsp gene is transcriptionally active at any one time. Switching between these genes is a mechanism of host immune response evasion.</text>
</comment>
<evidence type="ECO:0000256" key="6">
    <source>
        <dbReference type="ARBA" id="ARBA00023237"/>
    </source>
</evidence>
<evidence type="ECO:0000313" key="9">
    <source>
        <dbReference type="EMBL" id="ACN53106.1"/>
    </source>
</evidence>
<dbReference type="Pfam" id="PF00921">
    <property type="entry name" value="Lipoprotein_2"/>
    <property type="match status" value="3"/>
</dbReference>
<evidence type="ECO:0000313" key="10">
    <source>
        <dbReference type="Proteomes" id="UP000006163"/>
    </source>
</evidence>
<keyword evidence="6 8" id="KW-0998">Cell outer membrane</keyword>
<dbReference type="GO" id="GO:0009279">
    <property type="term" value="C:cell outer membrane"/>
    <property type="evidence" value="ECO:0007669"/>
    <property type="project" value="UniProtKB-SubCell"/>
</dbReference>
<evidence type="ECO:0000256" key="2">
    <source>
        <dbReference type="ARBA" id="ARBA00004459"/>
    </source>
</evidence>
<proteinExistence type="predicted"/>
<evidence type="ECO:0000256" key="1">
    <source>
        <dbReference type="ARBA" id="ARBA00003932"/>
    </source>
</evidence>
<keyword evidence="5 8" id="KW-0564">Palmitate</keyword>
<geneLocation type="plasmid" evidence="9 10">
    <name>VS116_lp28-8</name>
</geneLocation>
<dbReference type="HOGENOM" id="CLU_036282_0_0_12"/>
<gene>
    <name evidence="9" type="ORF">BVAVS116_N0019</name>
</gene>
<keyword evidence="3" id="KW-0732">Signal</keyword>
<dbReference type="InterPro" id="IPR000680">
    <property type="entry name" value="Borrelia_lipo"/>
</dbReference>